<dbReference type="Proteomes" id="UP001280121">
    <property type="component" value="Unassembled WGS sequence"/>
</dbReference>
<accession>A0AAD9XBX0</accession>
<reference evidence="1" key="1">
    <citation type="journal article" date="2023" name="Plant J.">
        <title>Genome sequences and population genomics provide insights into the demographic history, inbreeding, and mutation load of two 'living fossil' tree species of Dipteronia.</title>
        <authorList>
            <person name="Feng Y."/>
            <person name="Comes H.P."/>
            <person name="Chen J."/>
            <person name="Zhu S."/>
            <person name="Lu R."/>
            <person name="Zhang X."/>
            <person name="Li P."/>
            <person name="Qiu J."/>
            <person name="Olsen K.M."/>
            <person name="Qiu Y."/>
        </authorList>
    </citation>
    <scope>NUCLEOTIDE SEQUENCE</scope>
    <source>
        <strain evidence="1">KIB01</strain>
    </source>
</reference>
<dbReference type="EMBL" id="JANJYI010000003">
    <property type="protein sequence ID" value="KAK2656644.1"/>
    <property type="molecule type" value="Genomic_DNA"/>
</dbReference>
<gene>
    <name evidence="1" type="ORF">Ddye_009696</name>
</gene>
<proteinExistence type="predicted"/>
<dbReference type="AlphaFoldDB" id="A0AAD9XBX0"/>
<comment type="caution">
    <text evidence="1">The sequence shown here is derived from an EMBL/GenBank/DDBJ whole genome shotgun (WGS) entry which is preliminary data.</text>
</comment>
<protein>
    <recommendedName>
        <fullName evidence="3">MULE transposase domain-containing protein</fullName>
    </recommendedName>
</protein>
<keyword evidence="2" id="KW-1185">Reference proteome</keyword>
<evidence type="ECO:0000313" key="1">
    <source>
        <dbReference type="EMBL" id="KAK2656644.1"/>
    </source>
</evidence>
<dbReference type="PANTHER" id="PTHR31569:SF4">
    <property type="entry name" value="SWIM-TYPE DOMAIN-CONTAINING PROTEIN"/>
    <property type="match status" value="1"/>
</dbReference>
<evidence type="ECO:0000313" key="2">
    <source>
        <dbReference type="Proteomes" id="UP001280121"/>
    </source>
</evidence>
<dbReference type="InterPro" id="IPR052579">
    <property type="entry name" value="Zinc_finger_SWIM"/>
</dbReference>
<dbReference type="PANTHER" id="PTHR31569">
    <property type="entry name" value="SWIM-TYPE DOMAIN-CONTAINING PROTEIN"/>
    <property type="match status" value="1"/>
</dbReference>
<sequence length="212" mass="24678">MDENILPSVILTDREIALMNAIQNVFPNASNLLYRWHISRNVLAHCKNYLRLMRNGRPSFGRIFSFTIEETTRSSQSNFLTSWTQSHGLLQLQHNEIKASFERSLILMRHSFKPSDFKELRGFVSINALNMILDKYERVDSNDFICSCVVLLTHELPSVHEISGYKREGRPIPLSSIHPHWRKLDRVPTTDNELSRLNCLHVSRFTYASYSI</sequence>
<name>A0AAD9XBX0_9ROSI</name>
<evidence type="ECO:0008006" key="3">
    <source>
        <dbReference type="Google" id="ProtNLM"/>
    </source>
</evidence>
<organism evidence="1 2">
    <name type="scientific">Dipteronia dyeriana</name>
    <dbReference type="NCBI Taxonomy" id="168575"/>
    <lineage>
        <taxon>Eukaryota</taxon>
        <taxon>Viridiplantae</taxon>
        <taxon>Streptophyta</taxon>
        <taxon>Embryophyta</taxon>
        <taxon>Tracheophyta</taxon>
        <taxon>Spermatophyta</taxon>
        <taxon>Magnoliopsida</taxon>
        <taxon>eudicotyledons</taxon>
        <taxon>Gunneridae</taxon>
        <taxon>Pentapetalae</taxon>
        <taxon>rosids</taxon>
        <taxon>malvids</taxon>
        <taxon>Sapindales</taxon>
        <taxon>Sapindaceae</taxon>
        <taxon>Hippocastanoideae</taxon>
        <taxon>Acereae</taxon>
        <taxon>Dipteronia</taxon>
    </lineage>
</organism>